<reference evidence="2" key="1">
    <citation type="submission" date="2020-01" db="EMBL/GenBank/DDBJ databases">
        <authorList>
            <consortium name="DOE Joint Genome Institute"/>
            <person name="Haridas S."/>
            <person name="Albert R."/>
            <person name="Binder M."/>
            <person name="Bloem J."/>
            <person name="Labutti K."/>
            <person name="Salamov A."/>
            <person name="Andreopoulos B."/>
            <person name="Baker S.E."/>
            <person name="Barry K."/>
            <person name="Bills G."/>
            <person name="Bluhm B.H."/>
            <person name="Cannon C."/>
            <person name="Castanera R."/>
            <person name="Culley D.E."/>
            <person name="Daum C."/>
            <person name="Ezra D."/>
            <person name="Gonzalez J.B."/>
            <person name="Henrissat B."/>
            <person name="Kuo A."/>
            <person name="Liang C."/>
            <person name="Lipzen A."/>
            <person name="Lutzoni F."/>
            <person name="Magnuson J."/>
            <person name="Mondo S."/>
            <person name="Nolan M."/>
            <person name="Ohm R."/>
            <person name="Pangilinan J."/>
            <person name="Park H.-J."/>
            <person name="Ramirez L."/>
            <person name="Alfaro M."/>
            <person name="Sun H."/>
            <person name="Tritt A."/>
            <person name="Yoshinaga Y."/>
            <person name="Zwiers L.-H."/>
            <person name="Turgeon B.G."/>
            <person name="Goodwin S.B."/>
            <person name="Spatafora J.W."/>
            <person name="Crous P.W."/>
            <person name="Grigoriev I.V."/>
        </authorList>
    </citation>
    <scope>NUCLEOTIDE SEQUENCE</scope>
    <source>
        <strain evidence="2">IPT5</strain>
    </source>
</reference>
<dbReference type="InterPro" id="IPR011008">
    <property type="entry name" value="Dimeric_a/b-barrel"/>
</dbReference>
<dbReference type="PANTHER" id="PTHR40260">
    <property type="entry name" value="BLR8190 PROTEIN"/>
    <property type="match status" value="1"/>
</dbReference>
<name>A0A6A7B0H6_9PLEO</name>
<dbReference type="GO" id="GO:0016491">
    <property type="term" value="F:oxidoreductase activity"/>
    <property type="evidence" value="ECO:0007669"/>
    <property type="project" value="InterPro"/>
</dbReference>
<evidence type="ECO:0008006" key="4">
    <source>
        <dbReference type="Google" id="ProtNLM"/>
    </source>
</evidence>
<evidence type="ECO:0000313" key="2">
    <source>
        <dbReference type="EMBL" id="KAF2847839.1"/>
    </source>
</evidence>
<dbReference type="EMBL" id="MU006322">
    <property type="protein sequence ID" value="KAF2847839.1"/>
    <property type="molecule type" value="Genomic_DNA"/>
</dbReference>
<gene>
    <name evidence="2" type="ORF">T440DRAFT_470660</name>
</gene>
<dbReference type="AlphaFoldDB" id="A0A6A7B0H6"/>
<proteinExistence type="inferred from homology"/>
<dbReference type="Proteomes" id="UP000799423">
    <property type="component" value="Unassembled WGS sequence"/>
</dbReference>
<sequence>MSGALVIVAYPRTDKSTFNKDYYISTHMPFVEKTWKPHGLKSWTVSELNADGPYSYSTVVEFESYEAFGKASQDPATKAVMDDVVNFSSEQPVLLHGGIIGRG</sequence>
<evidence type="ECO:0000313" key="3">
    <source>
        <dbReference type="Proteomes" id="UP000799423"/>
    </source>
</evidence>
<organism evidence="2 3">
    <name type="scientific">Plenodomus tracheiphilus IPT5</name>
    <dbReference type="NCBI Taxonomy" id="1408161"/>
    <lineage>
        <taxon>Eukaryota</taxon>
        <taxon>Fungi</taxon>
        <taxon>Dikarya</taxon>
        <taxon>Ascomycota</taxon>
        <taxon>Pezizomycotina</taxon>
        <taxon>Dothideomycetes</taxon>
        <taxon>Pleosporomycetidae</taxon>
        <taxon>Pleosporales</taxon>
        <taxon>Pleosporineae</taxon>
        <taxon>Leptosphaeriaceae</taxon>
        <taxon>Plenodomus</taxon>
    </lineage>
</organism>
<keyword evidence="3" id="KW-1185">Reference proteome</keyword>
<dbReference type="OrthoDB" id="4892971at2759"/>
<dbReference type="NCBIfam" id="TIGR02118">
    <property type="entry name" value="EthD family reductase"/>
    <property type="match status" value="1"/>
</dbReference>
<protein>
    <recommendedName>
        <fullName evidence="4">EthD domain-containing protein</fullName>
    </recommendedName>
</protein>
<evidence type="ECO:0000256" key="1">
    <source>
        <dbReference type="ARBA" id="ARBA00005986"/>
    </source>
</evidence>
<dbReference type="InterPro" id="IPR009799">
    <property type="entry name" value="EthD_dom"/>
</dbReference>
<comment type="similarity">
    <text evidence="1">Belongs to the tpcK family.</text>
</comment>
<accession>A0A6A7B0H6</accession>
<dbReference type="Gene3D" id="3.30.70.100">
    <property type="match status" value="1"/>
</dbReference>
<dbReference type="SUPFAM" id="SSF54909">
    <property type="entry name" value="Dimeric alpha+beta barrel"/>
    <property type="match status" value="1"/>
</dbReference>
<dbReference type="PANTHER" id="PTHR40260:SF2">
    <property type="entry name" value="BLR8190 PROTEIN"/>
    <property type="match status" value="1"/>
</dbReference>